<name>A0A6N2WV63_BACOV</name>
<organism evidence="1">
    <name type="scientific">Bacteroides ovatus</name>
    <dbReference type="NCBI Taxonomy" id="28116"/>
    <lineage>
        <taxon>Bacteria</taxon>
        <taxon>Pseudomonadati</taxon>
        <taxon>Bacteroidota</taxon>
        <taxon>Bacteroidia</taxon>
        <taxon>Bacteroidales</taxon>
        <taxon>Bacteroidaceae</taxon>
        <taxon>Bacteroides</taxon>
    </lineage>
</organism>
<dbReference type="AlphaFoldDB" id="A0A6N2WV63"/>
<dbReference type="EMBL" id="CACRTD010000055">
    <property type="protein sequence ID" value="VYT45617.1"/>
    <property type="molecule type" value="Genomic_DNA"/>
</dbReference>
<gene>
    <name evidence="1" type="ORF">BOLFYP28_03566</name>
</gene>
<sequence>MNGFLSVEYIVDVLWKMISGEMEYMVLLPMDIGK</sequence>
<proteinExistence type="predicted"/>
<accession>A0A6N2WV63</accession>
<evidence type="ECO:0000313" key="1">
    <source>
        <dbReference type="EMBL" id="VYT45617.1"/>
    </source>
</evidence>
<protein>
    <submittedName>
        <fullName evidence="1">Uncharacterized protein</fullName>
    </submittedName>
</protein>
<reference evidence="1" key="1">
    <citation type="submission" date="2019-11" db="EMBL/GenBank/DDBJ databases">
        <authorList>
            <person name="Feng L."/>
        </authorList>
    </citation>
    <scope>NUCLEOTIDE SEQUENCE</scope>
    <source>
        <strain evidence="1">BovatusLFYP28</strain>
    </source>
</reference>